<reference evidence="3" key="1">
    <citation type="submission" date="2024-07" db="EMBL/GenBank/DDBJ databases">
        <title>Two chromosome-level genome assemblies of Korean endemic species Abeliophyllum distichum and Forsythia ovata (Oleaceae).</title>
        <authorList>
            <person name="Jang H."/>
        </authorList>
    </citation>
    <scope>NUCLEOTIDE SEQUENCE [LARGE SCALE GENOMIC DNA]</scope>
</reference>
<dbReference type="PROSITE" id="PS50802">
    <property type="entry name" value="OTU"/>
    <property type="match status" value="1"/>
</dbReference>
<dbReference type="EMBL" id="JBFOLJ010000003">
    <property type="protein sequence ID" value="KAL2550936.1"/>
    <property type="molecule type" value="Genomic_DNA"/>
</dbReference>
<organism evidence="2 3">
    <name type="scientific">Forsythia ovata</name>
    <dbReference type="NCBI Taxonomy" id="205694"/>
    <lineage>
        <taxon>Eukaryota</taxon>
        <taxon>Viridiplantae</taxon>
        <taxon>Streptophyta</taxon>
        <taxon>Embryophyta</taxon>
        <taxon>Tracheophyta</taxon>
        <taxon>Spermatophyta</taxon>
        <taxon>Magnoliopsida</taxon>
        <taxon>eudicotyledons</taxon>
        <taxon>Gunneridae</taxon>
        <taxon>Pentapetalae</taxon>
        <taxon>asterids</taxon>
        <taxon>lamiids</taxon>
        <taxon>Lamiales</taxon>
        <taxon>Oleaceae</taxon>
        <taxon>Forsythieae</taxon>
        <taxon>Forsythia</taxon>
    </lineage>
</organism>
<proteinExistence type="predicted"/>
<dbReference type="InterPro" id="IPR003323">
    <property type="entry name" value="OTU_dom"/>
</dbReference>
<protein>
    <submittedName>
        <fullName evidence="2">OTU domain-containing protein</fullName>
    </submittedName>
</protein>
<accession>A0ABD1WMK7</accession>
<dbReference type="Proteomes" id="UP001604277">
    <property type="component" value="Unassembled WGS sequence"/>
</dbReference>
<evidence type="ECO:0000313" key="2">
    <source>
        <dbReference type="EMBL" id="KAL2550936.1"/>
    </source>
</evidence>
<name>A0ABD1WMK7_9LAMI</name>
<evidence type="ECO:0000313" key="3">
    <source>
        <dbReference type="Proteomes" id="UP001604277"/>
    </source>
</evidence>
<dbReference type="SUPFAM" id="SSF54001">
    <property type="entry name" value="Cysteine proteinases"/>
    <property type="match status" value="1"/>
</dbReference>
<keyword evidence="3" id="KW-1185">Reference proteome</keyword>
<dbReference type="Gene3D" id="3.90.70.80">
    <property type="match status" value="1"/>
</dbReference>
<sequence length="102" mass="11272">MGESEESLAERFENYCREVKSTAAWGGQLELGALTHCLKKHITVFSGSFPNVEMERNTDLVMGLAHLVQVLCYRIIGMLSGSVSITIQSSPVESDTCFTVER</sequence>
<comment type="caution">
    <text evidence="2">The sequence shown here is derived from an EMBL/GenBank/DDBJ whole genome shotgun (WGS) entry which is preliminary data.</text>
</comment>
<dbReference type="Pfam" id="PF02338">
    <property type="entry name" value="OTU"/>
    <property type="match status" value="1"/>
</dbReference>
<feature type="domain" description="OTU" evidence="1">
    <location>
        <begin position="1"/>
        <end position="73"/>
    </location>
</feature>
<evidence type="ECO:0000259" key="1">
    <source>
        <dbReference type="PROSITE" id="PS50802"/>
    </source>
</evidence>
<dbReference type="AlphaFoldDB" id="A0ABD1WMK7"/>
<dbReference type="InterPro" id="IPR038765">
    <property type="entry name" value="Papain-like_cys_pep_sf"/>
</dbReference>
<gene>
    <name evidence="2" type="ORF">Fot_12466</name>
</gene>